<evidence type="ECO:0000313" key="2">
    <source>
        <dbReference type="Proteomes" id="UP000616885"/>
    </source>
</evidence>
<dbReference type="EMBL" id="JADCTT010000002">
    <property type="protein sequence ID" value="KAF9757280.1"/>
    <property type="molecule type" value="Genomic_DNA"/>
</dbReference>
<name>A0A8H7NJP5_BIOOC</name>
<accession>A0A8H7NJP5</accession>
<gene>
    <name evidence="1" type="ORF">IM811_008224</name>
</gene>
<protein>
    <submittedName>
        <fullName evidence="1">Uncharacterized protein</fullName>
    </submittedName>
</protein>
<sequence>MSRSLSIARSKGKPAVISEETIDDLERQRQALDFLGKDDLYNASRVLFDLPAEDDYTYHAMTSVKLAEVQRVVQLGVLMDCTAGIVKTTGRR</sequence>
<dbReference type="AlphaFoldDB" id="A0A8H7NJP5"/>
<dbReference type="Proteomes" id="UP000616885">
    <property type="component" value="Unassembled WGS sequence"/>
</dbReference>
<proteinExistence type="predicted"/>
<comment type="caution">
    <text evidence="1">The sequence shown here is derived from an EMBL/GenBank/DDBJ whole genome shotgun (WGS) entry which is preliminary data.</text>
</comment>
<organism evidence="1 2">
    <name type="scientific">Bionectria ochroleuca</name>
    <name type="common">Gliocladium roseum</name>
    <dbReference type="NCBI Taxonomy" id="29856"/>
    <lineage>
        <taxon>Eukaryota</taxon>
        <taxon>Fungi</taxon>
        <taxon>Dikarya</taxon>
        <taxon>Ascomycota</taxon>
        <taxon>Pezizomycotina</taxon>
        <taxon>Sordariomycetes</taxon>
        <taxon>Hypocreomycetidae</taxon>
        <taxon>Hypocreales</taxon>
        <taxon>Bionectriaceae</taxon>
        <taxon>Clonostachys</taxon>
    </lineage>
</organism>
<evidence type="ECO:0000313" key="1">
    <source>
        <dbReference type="EMBL" id="KAF9757280.1"/>
    </source>
</evidence>
<reference evidence="1" key="1">
    <citation type="submission" date="2020-10" db="EMBL/GenBank/DDBJ databases">
        <title>High-Quality Genome Resource of Clonostachys rosea strain S41 by Oxford Nanopore Long-Read Sequencing.</title>
        <authorList>
            <person name="Wang H."/>
        </authorList>
    </citation>
    <scope>NUCLEOTIDE SEQUENCE</scope>
    <source>
        <strain evidence="1">S41</strain>
    </source>
</reference>